<comment type="caution">
    <text evidence="1">The sequence shown here is derived from an EMBL/GenBank/DDBJ whole genome shotgun (WGS) entry which is preliminary data.</text>
</comment>
<dbReference type="Proteomes" id="UP001501469">
    <property type="component" value="Unassembled WGS sequence"/>
</dbReference>
<reference evidence="2" key="1">
    <citation type="journal article" date="2019" name="Int. J. Syst. Evol. Microbiol.">
        <title>The Global Catalogue of Microorganisms (GCM) 10K type strain sequencing project: providing services to taxonomists for standard genome sequencing and annotation.</title>
        <authorList>
            <consortium name="The Broad Institute Genomics Platform"/>
            <consortium name="The Broad Institute Genome Sequencing Center for Infectious Disease"/>
            <person name="Wu L."/>
            <person name="Ma J."/>
        </authorList>
    </citation>
    <scope>NUCLEOTIDE SEQUENCE [LARGE SCALE GENOMIC DNA]</scope>
    <source>
        <strain evidence="2">JCM 17225</strain>
    </source>
</reference>
<evidence type="ECO:0000313" key="1">
    <source>
        <dbReference type="EMBL" id="GAA4027410.1"/>
    </source>
</evidence>
<keyword evidence="2" id="KW-1185">Reference proteome</keyword>
<sequence>MAFSAALILANKSYTVRRFNWGVQQNTDAVGRPDARVQGGQLMVELDSEPDETVQHWALDDTKQMSGELVVFSAANRLARRKTIRFEEAYCVGLSKNFDGSGSAQGMTMTLTVSANKLSSGEVTLDNKWPV</sequence>
<protein>
    <submittedName>
        <fullName evidence="1">Type VI secretion system tube protein TssD</fullName>
    </submittedName>
</protein>
<proteinExistence type="predicted"/>
<accession>A0ABP7TJZ5</accession>
<name>A0ABP7TJZ5_9BACT</name>
<gene>
    <name evidence="1" type="primary">tssD_1</name>
    <name evidence="1" type="ORF">GCM10022409_09250</name>
</gene>
<dbReference type="RefSeq" id="WP_345050881.1">
    <property type="nucleotide sequence ID" value="NZ_BAABDK010000010.1"/>
</dbReference>
<dbReference type="EMBL" id="BAABDK010000010">
    <property type="protein sequence ID" value="GAA4027410.1"/>
    <property type="molecule type" value="Genomic_DNA"/>
</dbReference>
<dbReference type="Pfam" id="PF17642">
    <property type="entry name" value="TssD"/>
    <property type="match status" value="1"/>
</dbReference>
<organism evidence="1 2">
    <name type="scientific">Hymenobacter glaciei</name>
    <dbReference type="NCBI Taxonomy" id="877209"/>
    <lineage>
        <taxon>Bacteria</taxon>
        <taxon>Pseudomonadati</taxon>
        <taxon>Bacteroidota</taxon>
        <taxon>Cytophagia</taxon>
        <taxon>Cytophagales</taxon>
        <taxon>Hymenobacteraceae</taxon>
        <taxon>Hymenobacter</taxon>
    </lineage>
</organism>
<evidence type="ECO:0000313" key="2">
    <source>
        <dbReference type="Proteomes" id="UP001501469"/>
    </source>
</evidence>
<dbReference type="InterPro" id="IPR041408">
    <property type="entry name" value="Hcp_Tssd"/>
</dbReference>